<comment type="subcellular location">
    <subcellularLocation>
        <location evidence="1">Cell membrane</location>
        <topology evidence="1">Multi-pass membrane protein</topology>
    </subcellularLocation>
</comment>
<feature type="transmembrane region" description="Helical" evidence="7">
    <location>
        <begin position="57"/>
        <end position="77"/>
    </location>
</feature>
<dbReference type="Proteomes" id="UP000267187">
    <property type="component" value="Unassembled WGS sequence"/>
</dbReference>
<evidence type="ECO:0000256" key="5">
    <source>
        <dbReference type="ARBA" id="ARBA00022989"/>
    </source>
</evidence>
<protein>
    <submittedName>
        <fullName evidence="9">1-acyl-sn-glycerol-3-phosphate acyltransferase</fullName>
    </submittedName>
</protein>
<keyword evidence="10" id="KW-1185">Reference proteome</keyword>
<feature type="transmembrane region" description="Helical" evidence="7">
    <location>
        <begin position="174"/>
        <end position="196"/>
    </location>
</feature>
<dbReference type="Pfam" id="PF01553">
    <property type="entry name" value="Acyltransferase"/>
    <property type="match status" value="1"/>
</dbReference>
<dbReference type="PANTHER" id="PTHR43266:SF2">
    <property type="entry name" value="MAJOR FACILITATOR SUPERFAMILY (MFS) PROFILE DOMAIN-CONTAINING PROTEIN"/>
    <property type="match status" value="1"/>
</dbReference>
<feature type="transmembrane region" description="Helical" evidence="7">
    <location>
        <begin position="296"/>
        <end position="314"/>
    </location>
</feature>
<feature type="transmembrane region" description="Helical" evidence="7">
    <location>
        <begin position="20"/>
        <end position="45"/>
    </location>
</feature>
<accession>A0A3M0AJZ2</accession>
<dbReference type="GO" id="GO:0005886">
    <property type="term" value="C:plasma membrane"/>
    <property type="evidence" value="ECO:0007669"/>
    <property type="project" value="UniProtKB-SubCell"/>
</dbReference>
<dbReference type="OrthoDB" id="9803968at2"/>
<keyword evidence="4 7" id="KW-0812">Transmembrane</keyword>
<dbReference type="InterPro" id="IPR002123">
    <property type="entry name" value="Plipid/glycerol_acylTrfase"/>
</dbReference>
<reference evidence="9 10" key="1">
    <citation type="submission" date="2018-10" db="EMBL/GenBank/DDBJ databases">
        <title>Genomic Encyclopedia of Type Strains, Phase IV (KMG-IV): sequencing the most valuable type-strain genomes for metagenomic binning, comparative biology and taxonomic classification.</title>
        <authorList>
            <person name="Goeker M."/>
        </authorList>
    </citation>
    <scope>NUCLEOTIDE SEQUENCE [LARGE SCALE GENOMIC DNA]</scope>
    <source>
        <strain evidence="9 10">DSM 25080</strain>
    </source>
</reference>
<dbReference type="PANTHER" id="PTHR43266">
    <property type="entry name" value="MACROLIDE-EFFLUX PROTEIN"/>
    <property type="match status" value="1"/>
</dbReference>
<dbReference type="InterPro" id="IPR011701">
    <property type="entry name" value="MFS"/>
</dbReference>
<keyword evidence="9" id="KW-0012">Acyltransferase</keyword>
<evidence type="ECO:0000259" key="8">
    <source>
        <dbReference type="SMART" id="SM00563"/>
    </source>
</evidence>
<evidence type="ECO:0000256" key="7">
    <source>
        <dbReference type="SAM" id="Phobius"/>
    </source>
</evidence>
<dbReference type="EMBL" id="REFJ01000004">
    <property type="protein sequence ID" value="RMA79372.1"/>
    <property type="molecule type" value="Genomic_DNA"/>
</dbReference>
<feature type="transmembrane region" description="Helical" evidence="7">
    <location>
        <begin position="143"/>
        <end position="168"/>
    </location>
</feature>
<dbReference type="InterPro" id="IPR036259">
    <property type="entry name" value="MFS_trans_sf"/>
</dbReference>
<dbReference type="GO" id="GO:0016746">
    <property type="term" value="F:acyltransferase activity"/>
    <property type="evidence" value="ECO:0007669"/>
    <property type="project" value="UniProtKB-KW"/>
</dbReference>
<evidence type="ECO:0000256" key="2">
    <source>
        <dbReference type="ARBA" id="ARBA00022448"/>
    </source>
</evidence>
<keyword evidence="5 7" id="KW-1133">Transmembrane helix</keyword>
<dbReference type="SMART" id="SM00563">
    <property type="entry name" value="PlsC"/>
    <property type="match status" value="1"/>
</dbReference>
<feature type="domain" description="Phospholipid/glycerol acyltransferase" evidence="8">
    <location>
        <begin position="456"/>
        <end position="572"/>
    </location>
</feature>
<feature type="transmembrane region" description="Helical" evidence="7">
    <location>
        <begin position="334"/>
        <end position="359"/>
    </location>
</feature>
<dbReference type="SUPFAM" id="SSF69593">
    <property type="entry name" value="Glycerol-3-phosphate (1)-acyltransferase"/>
    <property type="match status" value="1"/>
</dbReference>
<keyword evidence="3" id="KW-1003">Cell membrane</keyword>
<dbReference type="CDD" id="cd06173">
    <property type="entry name" value="MFS_MefA_like"/>
    <property type="match status" value="1"/>
</dbReference>
<evidence type="ECO:0000313" key="10">
    <source>
        <dbReference type="Proteomes" id="UP000267187"/>
    </source>
</evidence>
<feature type="transmembrane region" description="Helical" evidence="7">
    <location>
        <begin position="230"/>
        <end position="251"/>
    </location>
</feature>
<comment type="caution">
    <text evidence="9">The sequence shown here is derived from an EMBL/GenBank/DDBJ whole genome shotgun (WGS) entry which is preliminary data.</text>
</comment>
<feature type="transmembrane region" description="Helical" evidence="7">
    <location>
        <begin position="263"/>
        <end position="284"/>
    </location>
</feature>
<evidence type="ECO:0000256" key="4">
    <source>
        <dbReference type="ARBA" id="ARBA00022692"/>
    </source>
</evidence>
<dbReference type="Gene3D" id="1.20.1250.20">
    <property type="entry name" value="MFS general substrate transporter like domains"/>
    <property type="match status" value="1"/>
</dbReference>
<dbReference type="SUPFAM" id="SSF103473">
    <property type="entry name" value="MFS general substrate transporter"/>
    <property type="match status" value="1"/>
</dbReference>
<name>A0A3M0AJZ2_9GAMM</name>
<evidence type="ECO:0000256" key="3">
    <source>
        <dbReference type="ARBA" id="ARBA00022475"/>
    </source>
</evidence>
<dbReference type="GO" id="GO:0022857">
    <property type="term" value="F:transmembrane transporter activity"/>
    <property type="evidence" value="ECO:0007669"/>
    <property type="project" value="InterPro"/>
</dbReference>
<sequence>MKTSSSLQLLREKRFGPYFVAQFLGAFNDNLFKNALLIIVAFGAARSEQEIGLINNLAAGLFILPFFLFALVAGNIADTVDKQLIIKRLKLTECLLAFAAVPALLSGDVKLMLAVLFGFGLQSAFFAPAKYSLLPQHLAMHELVGGNALVQLGTFVAILVGTLVGGIFASSQLLLYWLCGLIVCVAILGYVFACYVPPAPPSQDTTAKVDWNIWRMGQLAVKEIRKTPGVLLAIMAVSWFWFLGTVVLTQLPSFSKSVLGGDATVVSVLLAIFSVGIGAGSLLCERLSAGRLEIGLVPLGAIGMAVFGSLFAFAPAAGGVELVSALSFFSSGSGIWVGLHVVLIGVFGGLYIVPLMALIQAKTSSDMRGRTMAINSVMNALFMVVAALFSIVVLVILEWSLSTLLLLTALGNLVVLAVIVKAVPAYFIRMLMWLVAQLSYRLRVAGRENLPETGPGLILANHVTFIDWMLLGAASVRPLRFVMYKPFYDIRVLRPILRWAGAIPISPRHEDEKCYREAMDAIKQALRDGELVLVFPEGKLSETGELQTFRTGFERVLAEVPVPVIPAALHGLWGSFFSRRWGRAMRKPFKRVYSRVGVEFGCPVVPEEATAEVLQQQIATMLAKEEQIER</sequence>
<gene>
    <name evidence="9" type="ORF">DFR27_1812</name>
</gene>
<keyword evidence="2" id="KW-0813">Transport</keyword>
<dbReference type="AlphaFoldDB" id="A0A3M0AJZ2"/>
<keyword evidence="9" id="KW-0808">Transferase</keyword>
<organism evidence="9 10">
    <name type="scientific">Umboniibacter marinipuniceus</name>
    <dbReference type="NCBI Taxonomy" id="569599"/>
    <lineage>
        <taxon>Bacteria</taxon>
        <taxon>Pseudomonadati</taxon>
        <taxon>Pseudomonadota</taxon>
        <taxon>Gammaproteobacteria</taxon>
        <taxon>Cellvibrionales</taxon>
        <taxon>Cellvibrionaceae</taxon>
        <taxon>Umboniibacter</taxon>
    </lineage>
</organism>
<feature type="transmembrane region" description="Helical" evidence="7">
    <location>
        <begin position="111"/>
        <end position="131"/>
    </location>
</feature>
<evidence type="ECO:0000313" key="9">
    <source>
        <dbReference type="EMBL" id="RMA79372.1"/>
    </source>
</evidence>
<feature type="transmembrane region" description="Helical" evidence="7">
    <location>
        <begin position="380"/>
        <end position="401"/>
    </location>
</feature>
<feature type="transmembrane region" description="Helical" evidence="7">
    <location>
        <begin position="413"/>
        <end position="436"/>
    </location>
</feature>
<dbReference type="RefSeq" id="WP_121877130.1">
    <property type="nucleotide sequence ID" value="NZ_REFJ01000004.1"/>
</dbReference>
<dbReference type="Pfam" id="PF07690">
    <property type="entry name" value="MFS_1"/>
    <property type="match status" value="1"/>
</dbReference>
<proteinExistence type="predicted"/>
<evidence type="ECO:0000256" key="1">
    <source>
        <dbReference type="ARBA" id="ARBA00004651"/>
    </source>
</evidence>
<evidence type="ECO:0000256" key="6">
    <source>
        <dbReference type="ARBA" id="ARBA00023136"/>
    </source>
</evidence>
<dbReference type="CDD" id="cd07989">
    <property type="entry name" value="LPLAT_AGPAT-like"/>
    <property type="match status" value="1"/>
</dbReference>
<keyword evidence="6 7" id="KW-0472">Membrane</keyword>